<dbReference type="Pfam" id="PF00144">
    <property type="entry name" value="Beta-lactamase"/>
    <property type="match status" value="1"/>
</dbReference>
<dbReference type="InterPro" id="IPR050491">
    <property type="entry name" value="AmpC-like"/>
</dbReference>
<gene>
    <name evidence="4" type="ORF">E1B03_20880</name>
</gene>
<evidence type="ECO:0000259" key="3">
    <source>
        <dbReference type="Pfam" id="PF03625"/>
    </source>
</evidence>
<dbReference type="InterPro" id="IPR001466">
    <property type="entry name" value="Beta-lactam-related"/>
</dbReference>
<feature type="chain" id="PRO_5020265384" evidence="1">
    <location>
        <begin position="26"/>
        <end position="540"/>
    </location>
</feature>
<dbReference type="CDD" id="cd14797">
    <property type="entry name" value="DUF302"/>
    <property type="match status" value="1"/>
</dbReference>
<dbReference type="SUPFAM" id="SSF56601">
    <property type="entry name" value="beta-lactamase/transpeptidase-like"/>
    <property type="match status" value="1"/>
</dbReference>
<dbReference type="AlphaFoldDB" id="A0A4P6WUD2"/>
<dbReference type="Pfam" id="PF03625">
    <property type="entry name" value="DUF302"/>
    <property type="match status" value="1"/>
</dbReference>
<accession>A0A4P6WUD2</accession>
<feature type="signal peptide" evidence="1">
    <location>
        <begin position="1"/>
        <end position="25"/>
    </location>
</feature>
<dbReference type="RefSeq" id="WP_133086848.1">
    <property type="nucleotide sequence ID" value="NZ_CP037864.1"/>
</dbReference>
<organism evidence="4 5">
    <name type="scientific">Citrobacter arsenatis</name>
    <dbReference type="NCBI Taxonomy" id="2546350"/>
    <lineage>
        <taxon>Bacteria</taxon>
        <taxon>Pseudomonadati</taxon>
        <taxon>Pseudomonadota</taxon>
        <taxon>Gammaproteobacteria</taxon>
        <taxon>Enterobacterales</taxon>
        <taxon>Enterobacteriaceae</taxon>
        <taxon>Citrobacter</taxon>
    </lineage>
</organism>
<dbReference type="PANTHER" id="PTHR46825:SF9">
    <property type="entry name" value="BETA-LACTAMASE-RELATED DOMAIN-CONTAINING PROTEIN"/>
    <property type="match status" value="1"/>
</dbReference>
<dbReference type="InterPro" id="IPR005180">
    <property type="entry name" value="DUF302"/>
</dbReference>
<proteinExistence type="predicted"/>
<dbReference type="InterPro" id="IPR035923">
    <property type="entry name" value="TT1751-like_sf"/>
</dbReference>
<reference evidence="4 5" key="1">
    <citation type="submission" date="2019-03" db="EMBL/GenBank/DDBJ databases">
        <title>Complete genome sequence of an arsenate-respiring bacteria, Citrobacter sp. LY-1.</title>
        <authorList>
            <person name="Wang H."/>
            <person name="Liu Y."/>
            <person name="Li Q."/>
            <person name="Huang J."/>
        </authorList>
    </citation>
    <scope>NUCLEOTIDE SEQUENCE [LARGE SCALE GENOMIC DNA]</scope>
    <source>
        <strain evidence="4 5">LY-1</strain>
    </source>
</reference>
<keyword evidence="1" id="KW-0732">Signal</keyword>
<dbReference type="SUPFAM" id="SSF103247">
    <property type="entry name" value="TT1751-like"/>
    <property type="match status" value="1"/>
</dbReference>
<keyword evidence="5" id="KW-1185">Reference proteome</keyword>
<feature type="domain" description="DUF302" evidence="3">
    <location>
        <begin position="443"/>
        <end position="504"/>
    </location>
</feature>
<dbReference type="PANTHER" id="PTHR46825">
    <property type="entry name" value="D-ALANYL-D-ALANINE-CARBOXYPEPTIDASE/ENDOPEPTIDASE AMPH"/>
    <property type="match status" value="1"/>
</dbReference>
<dbReference type="Proteomes" id="UP000293850">
    <property type="component" value="Chromosome"/>
</dbReference>
<evidence type="ECO:0000313" key="5">
    <source>
        <dbReference type="Proteomes" id="UP000293850"/>
    </source>
</evidence>
<evidence type="ECO:0000259" key="2">
    <source>
        <dbReference type="Pfam" id="PF00144"/>
    </source>
</evidence>
<sequence>MNFKLKVISACVLLSMSVSAFQAVAASNTNETTYLVNRGDPQLKVNGKYIDQIIAEVMAKNNLPGLSMAIVQAPYIPRSAGYGLATATNDELASTKTMWGIGPITQAFTAVAVMQLVEQGKLSLDTPVSNYLPDLPQSWHNITILELMQHSSGIPDFRFFGYKQAQKYTPVQLVDLVKNKPLEFKSGTDINSSATDFILLGMAIEKVSGMSYADFVNKYQIEPLGLQSTMFAKDMPTKAFLDRPTPDKQHNQHTKFKSEISWINPVEPATGYVSSGDKLAPVSATATDNLYAYGGLWSSAEDISKWDIGLAGSTLVKDKALRDIIYSPAKLKNGKVVPAMAGWEFTRHPGFLEIKGTTGGFSAYLSRFTAGDELVCVTLLTNKEGVDLTQVARDIAEAYKTGLGSGLNSEKIKNQESKFSVDETVFRLKAILKSEGVPVFTEIDHEKNAQDVGMDLRPTKVLVFGNPKVGTKLMQDKQGVALDLPLRVSVWQDKIGRVWVGYENLDDVAKTFDLQDKQTIDKIDNFMTGLVSKAVDAYTQ</sequence>
<dbReference type="Gene3D" id="3.30.310.70">
    <property type="entry name" value="TT1751-like domain"/>
    <property type="match status" value="1"/>
</dbReference>
<dbReference type="EMBL" id="CP037864">
    <property type="protein sequence ID" value="QBM24751.1"/>
    <property type="molecule type" value="Genomic_DNA"/>
</dbReference>
<protein>
    <submittedName>
        <fullName evidence="4">DUF302 domain-containing protein</fullName>
    </submittedName>
</protein>
<name>A0A4P6WUD2_9ENTR</name>
<dbReference type="Gene3D" id="3.40.710.10">
    <property type="entry name" value="DD-peptidase/beta-lactamase superfamily"/>
    <property type="match status" value="1"/>
</dbReference>
<evidence type="ECO:0000313" key="4">
    <source>
        <dbReference type="EMBL" id="QBM24751.1"/>
    </source>
</evidence>
<dbReference type="KEGG" id="cars:E1B03_20880"/>
<dbReference type="InterPro" id="IPR012338">
    <property type="entry name" value="Beta-lactam/transpept-like"/>
</dbReference>
<feature type="domain" description="Beta-lactamase-related" evidence="2">
    <location>
        <begin position="50"/>
        <end position="398"/>
    </location>
</feature>
<evidence type="ECO:0000256" key="1">
    <source>
        <dbReference type="SAM" id="SignalP"/>
    </source>
</evidence>